<organism evidence="1 2">
    <name type="scientific">Tetradesmus obliquus</name>
    <name type="common">Green alga</name>
    <name type="synonym">Acutodesmus obliquus</name>
    <dbReference type="NCBI Taxonomy" id="3088"/>
    <lineage>
        <taxon>Eukaryota</taxon>
        <taxon>Viridiplantae</taxon>
        <taxon>Chlorophyta</taxon>
        <taxon>core chlorophytes</taxon>
        <taxon>Chlorophyceae</taxon>
        <taxon>CS clade</taxon>
        <taxon>Sphaeropleales</taxon>
        <taxon>Scenedesmaceae</taxon>
        <taxon>Tetradesmus</taxon>
    </lineage>
</organism>
<name>A0ABY8U3R9_TETOB</name>
<dbReference type="Proteomes" id="UP001244341">
    <property type="component" value="Chromosome 7b"/>
</dbReference>
<protein>
    <submittedName>
        <fullName evidence="1">Uncharacterized protein</fullName>
    </submittedName>
</protein>
<reference evidence="1 2" key="1">
    <citation type="submission" date="2023-05" db="EMBL/GenBank/DDBJ databases">
        <title>A 100% complete, gapless, phased diploid assembly of the Scenedesmus obliquus UTEX 3031 genome.</title>
        <authorList>
            <person name="Biondi T.C."/>
            <person name="Hanschen E.R."/>
            <person name="Kwon T."/>
            <person name="Eng W."/>
            <person name="Kruse C.P.S."/>
            <person name="Koehler S.I."/>
            <person name="Kunde Y."/>
            <person name="Gleasner C.D."/>
            <person name="You Mak K.T."/>
            <person name="Polle J."/>
            <person name="Hovde B.T."/>
            <person name="Starkenburg S.R."/>
        </authorList>
    </citation>
    <scope>NUCLEOTIDE SEQUENCE [LARGE SCALE GENOMIC DNA]</scope>
    <source>
        <strain evidence="1 2">DOE0152z</strain>
    </source>
</reference>
<keyword evidence="2" id="KW-1185">Reference proteome</keyword>
<evidence type="ECO:0000313" key="2">
    <source>
        <dbReference type="Proteomes" id="UP001244341"/>
    </source>
</evidence>
<sequence>MVDTLLLVRAKESNGRATCDFIVLETITFFNLHRCLQFYFKPRQSDSTIDGKAFSFVSVATSKAIKAAKTAQLFNINGQSEAAIGDAFTYEADGKQYRVEVVDKHRADGRYHVPRCIAGSNGAGAPAVDLDATNGKLLVRRFSKRGVGQIKKPPAMLAHIDTTNAELWRRHMNTMRLGIRWHEEWLAEMRSPAGQEATRQLLQESMMASARSDEERARIRSCCYH</sequence>
<evidence type="ECO:0000313" key="1">
    <source>
        <dbReference type="EMBL" id="WIA16005.1"/>
    </source>
</evidence>
<proteinExistence type="predicted"/>
<accession>A0ABY8U3R9</accession>
<gene>
    <name evidence="1" type="ORF">OEZ85_012738</name>
</gene>
<dbReference type="EMBL" id="CP126214">
    <property type="protein sequence ID" value="WIA16005.1"/>
    <property type="molecule type" value="Genomic_DNA"/>
</dbReference>